<sequence>MMLLCGPVLLLLGATLLSLCDSGSSQVEVTSMPTVLIQESKESLQNASRTDKKAGKKKVRISVRLQLPASKVTKLLNGEDEGQYRRLTEILTEDIQKMYADQPGEQKVYELKFSSKRNPNETQEPESKHPKKNIKSERHKEKKRKMRIQKTLKTLRNQTAEGSVVNDDNIMPYSSKGKKSGRRRQQKSIAGDQKRKPRRKARKSQRVTQELMTPSEVSIPSLTKEPKTTNREIMAELVTTTELWGSGVAEGVKASDDKFNVPRLTNLFRQCLKLSTDNPNDYTIWMDQYLAAYNELLRIFYFFGPIFKFAADDVREKIDLLRSLRQSGDLLKNDNYTSIQSMFEYEFSPSGNASKQEGVRENKYLLRALKFIGLLIKHFRNKDTSRGMSSKAKEAYDESLAQYHEWYVRAAVNLALLAFPSRESALALMDVPDTEVGARQMDDLYLAVTAVYNEMLKVYLKYSAAT</sequence>
<gene>
    <name evidence="5 6" type="primary">LOC106065264</name>
</gene>
<dbReference type="RefSeq" id="XP_055864538.1">
    <property type="nucleotide sequence ID" value="XM_056008563.1"/>
</dbReference>
<feature type="compositionally biased region" description="Basic residues" evidence="1">
    <location>
        <begin position="176"/>
        <end position="186"/>
    </location>
</feature>
<proteinExistence type="predicted"/>
<dbReference type="GO" id="GO:0005829">
    <property type="term" value="C:cytosol"/>
    <property type="evidence" value="ECO:0007669"/>
    <property type="project" value="TreeGrafter"/>
</dbReference>
<dbReference type="Gene3D" id="1.10.3520.10">
    <property type="entry name" value="Glycolipid transfer protein"/>
    <property type="match status" value="1"/>
</dbReference>
<dbReference type="PANTHER" id="PTHR10219:SF43">
    <property type="entry name" value="GLYCOLIPID TRANSFER PROTEIN DOMAIN-CONTAINING PROTEIN"/>
    <property type="match status" value="1"/>
</dbReference>
<dbReference type="GO" id="GO:1902387">
    <property type="term" value="F:ceramide 1-phosphate binding"/>
    <property type="evidence" value="ECO:0007669"/>
    <property type="project" value="TreeGrafter"/>
</dbReference>
<dbReference type="SUPFAM" id="SSF110004">
    <property type="entry name" value="Glycolipid transfer protein, GLTP"/>
    <property type="match status" value="1"/>
</dbReference>
<evidence type="ECO:0000256" key="1">
    <source>
        <dbReference type="SAM" id="MobiDB-lite"/>
    </source>
</evidence>
<feature type="compositionally biased region" description="Polar residues" evidence="1">
    <location>
        <begin position="206"/>
        <end position="221"/>
    </location>
</feature>
<feature type="region of interest" description="Disordered" evidence="1">
    <location>
        <begin position="115"/>
        <end position="226"/>
    </location>
</feature>
<dbReference type="AlphaFoldDB" id="A0A9W2YP39"/>
<dbReference type="PANTHER" id="PTHR10219">
    <property type="entry name" value="GLYCOLIPID TRANSFER PROTEIN-RELATED"/>
    <property type="match status" value="1"/>
</dbReference>
<dbReference type="Pfam" id="PF08718">
    <property type="entry name" value="GLTP"/>
    <property type="match status" value="1"/>
</dbReference>
<dbReference type="Proteomes" id="UP001165740">
    <property type="component" value="Chromosome 13"/>
</dbReference>
<dbReference type="RefSeq" id="XP_055864537.1">
    <property type="nucleotide sequence ID" value="XM_056008562.1"/>
</dbReference>
<protein>
    <submittedName>
        <fullName evidence="5 6">Uncharacterized protein LOC106065264 isoform X1</fullName>
    </submittedName>
</protein>
<evidence type="ECO:0000256" key="2">
    <source>
        <dbReference type="SAM" id="SignalP"/>
    </source>
</evidence>
<feature type="domain" description="Glycolipid transfer protein" evidence="3">
    <location>
        <begin position="286"/>
        <end position="429"/>
    </location>
</feature>
<feature type="compositionally biased region" description="Basic residues" evidence="1">
    <location>
        <begin position="140"/>
        <end position="150"/>
    </location>
</feature>
<feature type="compositionally biased region" description="Basic residues" evidence="1">
    <location>
        <begin position="195"/>
        <end position="205"/>
    </location>
</feature>
<dbReference type="InterPro" id="IPR014830">
    <property type="entry name" value="Glycolipid_transfer_prot_dom"/>
</dbReference>
<evidence type="ECO:0000259" key="3">
    <source>
        <dbReference type="Pfam" id="PF08718"/>
    </source>
</evidence>
<evidence type="ECO:0000313" key="4">
    <source>
        <dbReference type="Proteomes" id="UP001165740"/>
    </source>
</evidence>
<feature type="chain" id="PRO_5044702433" evidence="2">
    <location>
        <begin position="26"/>
        <end position="466"/>
    </location>
</feature>
<dbReference type="GO" id="GO:0016020">
    <property type="term" value="C:membrane"/>
    <property type="evidence" value="ECO:0007669"/>
    <property type="project" value="TreeGrafter"/>
</dbReference>
<evidence type="ECO:0000313" key="6">
    <source>
        <dbReference type="RefSeq" id="XP_055864538.1"/>
    </source>
</evidence>
<feature type="signal peptide" evidence="2">
    <location>
        <begin position="1"/>
        <end position="25"/>
    </location>
</feature>
<dbReference type="OrthoDB" id="116883at2759"/>
<feature type="compositionally biased region" description="Polar residues" evidence="1">
    <location>
        <begin position="151"/>
        <end position="161"/>
    </location>
</feature>
<dbReference type="GeneID" id="106065264"/>
<evidence type="ECO:0000313" key="5">
    <source>
        <dbReference type="RefSeq" id="XP_055864537.1"/>
    </source>
</evidence>
<accession>A0A9W2YP39</accession>
<name>A0A9W2YP39_BIOGL</name>
<reference evidence="5 6" key="1">
    <citation type="submission" date="2025-04" db="UniProtKB">
        <authorList>
            <consortium name="RefSeq"/>
        </authorList>
    </citation>
    <scope>IDENTIFICATION</scope>
</reference>
<keyword evidence="4" id="KW-1185">Reference proteome</keyword>
<dbReference type="GO" id="GO:1902388">
    <property type="term" value="F:ceramide 1-phosphate transfer activity"/>
    <property type="evidence" value="ECO:0007669"/>
    <property type="project" value="TreeGrafter"/>
</dbReference>
<dbReference type="InterPro" id="IPR036497">
    <property type="entry name" value="GLTP_sf"/>
</dbReference>
<keyword evidence="2" id="KW-0732">Signal</keyword>
<organism evidence="4 6">
    <name type="scientific">Biomphalaria glabrata</name>
    <name type="common">Bloodfluke planorb</name>
    <name type="synonym">Freshwater snail</name>
    <dbReference type="NCBI Taxonomy" id="6526"/>
    <lineage>
        <taxon>Eukaryota</taxon>
        <taxon>Metazoa</taxon>
        <taxon>Spiralia</taxon>
        <taxon>Lophotrochozoa</taxon>
        <taxon>Mollusca</taxon>
        <taxon>Gastropoda</taxon>
        <taxon>Heterobranchia</taxon>
        <taxon>Euthyneura</taxon>
        <taxon>Panpulmonata</taxon>
        <taxon>Hygrophila</taxon>
        <taxon>Lymnaeoidea</taxon>
        <taxon>Planorbidae</taxon>
        <taxon>Biomphalaria</taxon>
    </lineage>
</organism>